<dbReference type="CDD" id="cd00586">
    <property type="entry name" value="4HBT"/>
    <property type="match status" value="1"/>
</dbReference>
<evidence type="ECO:0000313" key="3">
    <source>
        <dbReference type="EMBL" id="WDE98366.1"/>
    </source>
</evidence>
<dbReference type="EMBL" id="CP117812">
    <property type="protein sequence ID" value="WDE98366.1"/>
    <property type="molecule type" value="Genomic_DNA"/>
</dbReference>
<sequence>MVNAEISYRVPYADTDQMGVVYYANFFVYFERVRNELLRNMGLPYTLLESDGLMLPVASANCDYKMPAKYDDELLIKASITELKGCRMLVTNEVYNQNGDLLVIGGTTHCFVSSDTRRPVKIPTQVLTLFNNYEEKN</sequence>
<dbReference type="PANTHER" id="PTHR31793">
    <property type="entry name" value="4-HYDROXYBENZOYL-COA THIOESTERASE FAMILY MEMBER"/>
    <property type="match status" value="1"/>
</dbReference>
<reference evidence="3 4" key="1">
    <citation type="submission" date="2023-02" db="EMBL/GenBank/DDBJ databases">
        <title>Genome sequence of Lentisphaera profundi SAORIC-696.</title>
        <authorList>
            <person name="Kim e."/>
            <person name="Cho J.-C."/>
            <person name="Choi A."/>
            <person name="Kang I."/>
        </authorList>
    </citation>
    <scope>NUCLEOTIDE SEQUENCE [LARGE SCALE GENOMIC DNA]</scope>
    <source>
        <strain evidence="3 4">SAORIC-696</strain>
    </source>
</reference>
<comment type="similarity">
    <text evidence="1">Belongs to the 4-hydroxybenzoyl-CoA thioesterase family.</text>
</comment>
<keyword evidence="2" id="KW-0378">Hydrolase</keyword>
<name>A0ABY7W007_9BACT</name>
<evidence type="ECO:0000256" key="2">
    <source>
        <dbReference type="ARBA" id="ARBA00022801"/>
    </source>
</evidence>
<protein>
    <submittedName>
        <fullName evidence="3">Thioesterase family protein</fullName>
    </submittedName>
</protein>
<dbReference type="SUPFAM" id="SSF54637">
    <property type="entry name" value="Thioesterase/thiol ester dehydrase-isomerase"/>
    <property type="match status" value="1"/>
</dbReference>
<evidence type="ECO:0000256" key="1">
    <source>
        <dbReference type="ARBA" id="ARBA00005953"/>
    </source>
</evidence>
<dbReference type="Gene3D" id="3.10.129.10">
    <property type="entry name" value="Hotdog Thioesterase"/>
    <property type="match status" value="1"/>
</dbReference>
<keyword evidence="4" id="KW-1185">Reference proteome</keyword>
<dbReference type="InterPro" id="IPR006684">
    <property type="entry name" value="YbgC/YbaW"/>
</dbReference>
<dbReference type="PANTHER" id="PTHR31793:SF27">
    <property type="entry name" value="NOVEL THIOESTERASE SUPERFAMILY DOMAIN AND SAPOSIN A-TYPE DOMAIN CONTAINING PROTEIN (0610012H03RIK)"/>
    <property type="match status" value="1"/>
</dbReference>
<dbReference type="NCBIfam" id="TIGR00051">
    <property type="entry name" value="YbgC/FadM family acyl-CoA thioesterase"/>
    <property type="match status" value="1"/>
</dbReference>
<evidence type="ECO:0000313" key="4">
    <source>
        <dbReference type="Proteomes" id="UP001214250"/>
    </source>
</evidence>
<dbReference type="RefSeq" id="WP_274153240.1">
    <property type="nucleotide sequence ID" value="NZ_CP117812.1"/>
</dbReference>
<dbReference type="InterPro" id="IPR029069">
    <property type="entry name" value="HotDog_dom_sf"/>
</dbReference>
<proteinExistence type="inferred from homology"/>
<dbReference type="Proteomes" id="UP001214250">
    <property type="component" value="Chromosome 2"/>
</dbReference>
<dbReference type="PIRSF" id="PIRSF003230">
    <property type="entry name" value="YbgC"/>
    <property type="match status" value="1"/>
</dbReference>
<organism evidence="3 4">
    <name type="scientific">Lentisphaera profundi</name>
    <dbReference type="NCBI Taxonomy" id="1658616"/>
    <lineage>
        <taxon>Bacteria</taxon>
        <taxon>Pseudomonadati</taxon>
        <taxon>Lentisphaerota</taxon>
        <taxon>Lentisphaeria</taxon>
        <taxon>Lentisphaerales</taxon>
        <taxon>Lentisphaeraceae</taxon>
        <taxon>Lentisphaera</taxon>
    </lineage>
</organism>
<dbReference type="Pfam" id="PF13279">
    <property type="entry name" value="4HBT_2"/>
    <property type="match status" value="1"/>
</dbReference>
<accession>A0ABY7W007</accession>
<gene>
    <name evidence="3" type="ORF">PQO03_21370</name>
</gene>
<dbReference type="InterPro" id="IPR050563">
    <property type="entry name" value="4-hydroxybenzoyl-CoA_TE"/>
</dbReference>